<gene>
    <name evidence="2" type="ORF">F511_06849</name>
</gene>
<dbReference type="GO" id="GO:0045145">
    <property type="term" value="F:single-stranded DNA 5'-3' DNA exonuclease activity"/>
    <property type="evidence" value="ECO:0007669"/>
    <property type="project" value="InterPro"/>
</dbReference>
<dbReference type="GO" id="GO:0005634">
    <property type="term" value="C:nucleus"/>
    <property type="evidence" value="ECO:0007669"/>
    <property type="project" value="TreeGrafter"/>
</dbReference>
<keyword evidence="2" id="KW-0378">Hydrolase</keyword>
<proteinExistence type="inferred from homology"/>
<dbReference type="GO" id="GO:0036297">
    <property type="term" value="P:interstrand cross-link repair"/>
    <property type="evidence" value="ECO:0007669"/>
    <property type="project" value="TreeGrafter"/>
</dbReference>
<keyword evidence="2" id="KW-0540">Nuclease</keyword>
<sequence>MALIKATIAAASMSALFHRSSRPFRVPVTLSPRRTLCMGSGCPHDVKYSASFLYPNRRPSFGLSVTDLTDSDWCEKQKEFSLVDRSRKTSAAMKTGDGGQEEVIKRYRIRSAEDSWAIKFTNSIIHANELLVHGLTRELTIVGFTEGAWIVGRIDEVRLLKMKSEYFLMIVEKKTRRRATLPTEPQRRKGRFQVMCYKKLMDISAEFPSEKFYDHLALNPEHILSPNIVKKTVKSGFPCETLRDLVECFRTTCSLLPPTHDKLLLRYELQGNLSLLLEKQFPYDPEWVTGKIKYHLEFLSGKREAACTPVEERWKCNFCRFSSKCPAYSDSPEQTGH</sequence>
<dbReference type="InterPro" id="IPR019190">
    <property type="entry name" value="EXOV"/>
</dbReference>
<dbReference type="EMBL" id="KV004990">
    <property type="protein sequence ID" value="KZV35143.1"/>
    <property type="molecule type" value="Genomic_DNA"/>
</dbReference>
<dbReference type="AlphaFoldDB" id="A0A2Z7BKI5"/>
<keyword evidence="2" id="KW-0269">Exonuclease</keyword>
<dbReference type="PANTHER" id="PTHR14464:SF4">
    <property type="entry name" value="EXONUCLEASE V"/>
    <property type="match status" value="1"/>
</dbReference>
<evidence type="ECO:0000256" key="1">
    <source>
        <dbReference type="ARBA" id="ARBA00009797"/>
    </source>
</evidence>
<comment type="similarity">
    <text evidence="1">Belongs to the EXO5 family.</text>
</comment>
<organism evidence="2 3">
    <name type="scientific">Dorcoceras hygrometricum</name>
    <dbReference type="NCBI Taxonomy" id="472368"/>
    <lineage>
        <taxon>Eukaryota</taxon>
        <taxon>Viridiplantae</taxon>
        <taxon>Streptophyta</taxon>
        <taxon>Embryophyta</taxon>
        <taxon>Tracheophyta</taxon>
        <taxon>Spermatophyta</taxon>
        <taxon>Magnoliopsida</taxon>
        <taxon>eudicotyledons</taxon>
        <taxon>Gunneridae</taxon>
        <taxon>Pentapetalae</taxon>
        <taxon>asterids</taxon>
        <taxon>lamiids</taxon>
        <taxon>Lamiales</taxon>
        <taxon>Gesneriaceae</taxon>
        <taxon>Didymocarpoideae</taxon>
        <taxon>Trichosporeae</taxon>
        <taxon>Loxocarpinae</taxon>
        <taxon>Dorcoceras</taxon>
    </lineage>
</organism>
<dbReference type="Proteomes" id="UP000250235">
    <property type="component" value="Unassembled WGS sequence"/>
</dbReference>
<dbReference type="PANTHER" id="PTHR14464">
    <property type="entry name" value="EXONUCLEASE V"/>
    <property type="match status" value="1"/>
</dbReference>
<accession>A0A2Z7BKI5</accession>
<reference evidence="2 3" key="1">
    <citation type="journal article" date="2015" name="Proc. Natl. Acad. Sci. U.S.A.">
        <title>The resurrection genome of Boea hygrometrica: A blueprint for survival of dehydration.</title>
        <authorList>
            <person name="Xiao L."/>
            <person name="Yang G."/>
            <person name="Zhang L."/>
            <person name="Yang X."/>
            <person name="Zhao S."/>
            <person name="Ji Z."/>
            <person name="Zhou Q."/>
            <person name="Hu M."/>
            <person name="Wang Y."/>
            <person name="Chen M."/>
            <person name="Xu Y."/>
            <person name="Jin H."/>
            <person name="Xiao X."/>
            <person name="Hu G."/>
            <person name="Bao F."/>
            <person name="Hu Y."/>
            <person name="Wan P."/>
            <person name="Li L."/>
            <person name="Deng X."/>
            <person name="Kuang T."/>
            <person name="Xiang C."/>
            <person name="Zhu J.K."/>
            <person name="Oliver M.J."/>
            <person name="He Y."/>
        </authorList>
    </citation>
    <scope>NUCLEOTIDE SEQUENCE [LARGE SCALE GENOMIC DNA]</scope>
    <source>
        <strain evidence="3">cv. XS01</strain>
    </source>
</reference>
<dbReference type="OrthoDB" id="354769at2759"/>
<evidence type="ECO:0000313" key="3">
    <source>
        <dbReference type="Proteomes" id="UP000250235"/>
    </source>
</evidence>
<dbReference type="Pfam" id="PF09810">
    <property type="entry name" value="Exo5"/>
    <property type="match status" value="3"/>
</dbReference>
<protein>
    <submittedName>
        <fullName evidence="2">Exonuclease V, chloroplastic</fullName>
    </submittedName>
</protein>
<name>A0A2Z7BKI5_9LAMI</name>
<dbReference type="InterPro" id="IPR011604">
    <property type="entry name" value="PDDEXK-like_dom_sf"/>
</dbReference>
<dbReference type="Gene3D" id="3.90.320.10">
    <property type="match status" value="1"/>
</dbReference>
<evidence type="ECO:0000313" key="2">
    <source>
        <dbReference type="EMBL" id="KZV35143.1"/>
    </source>
</evidence>
<keyword evidence="3" id="KW-1185">Reference proteome</keyword>